<evidence type="ECO:0000259" key="17">
    <source>
        <dbReference type="PROSITE" id="PS50004"/>
    </source>
</evidence>
<name>A0A553NBM3_TIGCA</name>
<dbReference type="InterPro" id="IPR031468">
    <property type="entry name" value="SMP_LBD"/>
</dbReference>
<proteinExistence type="inferred from homology"/>
<evidence type="ECO:0000313" key="19">
    <source>
        <dbReference type="EMBL" id="TRY62841.1"/>
    </source>
</evidence>
<evidence type="ECO:0000256" key="8">
    <source>
        <dbReference type="ARBA" id="ARBA00022737"/>
    </source>
</evidence>
<dbReference type="GO" id="GO:0005509">
    <property type="term" value="F:calcium ion binding"/>
    <property type="evidence" value="ECO:0007669"/>
    <property type="project" value="TreeGrafter"/>
</dbReference>
<evidence type="ECO:0008006" key="21">
    <source>
        <dbReference type="Google" id="ProtNLM"/>
    </source>
</evidence>
<keyword evidence="14 16" id="KW-0472">Membrane</keyword>
<comment type="similarity">
    <text evidence="3">Belongs to the extended synaptotagmin family.</text>
</comment>
<dbReference type="PANTHER" id="PTHR45761:SF1">
    <property type="entry name" value="EXTENDED SYNAPTOTAGMIN-LIKE PROTEIN 2, ISOFORM C"/>
    <property type="match status" value="1"/>
</dbReference>
<keyword evidence="8" id="KW-0677">Repeat</keyword>
<dbReference type="GO" id="GO:0005886">
    <property type="term" value="C:plasma membrane"/>
    <property type="evidence" value="ECO:0007669"/>
    <property type="project" value="UniProtKB-SubCell"/>
</dbReference>
<evidence type="ECO:0000256" key="4">
    <source>
        <dbReference type="ARBA" id="ARBA00022448"/>
    </source>
</evidence>
<dbReference type="STRING" id="6832.A0A553NBM3"/>
<evidence type="ECO:0000256" key="7">
    <source>
        <dbReference type="ARBA" id="ARBA00022723"/>
    </source>
</evidence>
<evidence type="ECO:0000256" key="15">
    <source>
        <dbReference type="SAM" id="MobiDB-lite"/>
    </source>
</evidence>
<evidence type="ECO:0000256" key="6">
    <source>
        <dbReference type="ARBA" id="ARBA00022692"/>
    </source>
</evidence>
<keyword evidence="9" id="KW-0256">Endoplasmic reticulum</keyword>
<dbReference type="InterPro" id="IPR000008">
    <property type="entry name" value="C2_dom"/>
</dbReference>
<dbReference type="EMBL" id="VCGU01000458">
    <property type="protein sequence ID" value="TRY62841.1"/>
    <property type="molecule type" value="Genomic_DNA"/>
</dbReference>
<evidence type="ECO:0000256" key="14">
    <source>
        <dbReference type="ARBA" id="ARBA00023136"/>
    </source>
</evidence>
<dbReference type="PROSITE" id="PS50004">
    <property type="entry name" value="C2"/>
    <property type="match status" value="2"/>
</dbReference>
<dbReference type="PROSITE" id="PS51847">
    <property type="entry name" value="SMP"/>
    <property type="match status" value="1"/>
</dbReference>
<dbReference type="GO" id="GO:0005544">
    <property type="term" value="F:calcium-dependent phospholipid binding"/>
    <property type="evidence" value="ECO:0007669"/>
    <property type="project" value="TreeGrafter"/>
</dbReference>
<feature type="domain" description="C2" evidence="17">
    <location>
        <begin position="294"/>
        <end position="416"/>
    </location>
</feature>
<dbReference type="InterPro" id="IPR035892">
    <property type="entry name" value="C2_domain_sf"/>
</dbReference>
<keyword evidence="13" id="KW-0446">Lipid-binding</keyword>
<dbReference type="Pfam" id="PF00168">
    <property type="entry name" value="C2"/>
    <property type="match status" value="2"/>
</dbReference>
<evidence type="ECO:0000256" key="12">
    <source>
        <dbReference type="ARBA" id="ARBA00023055"/>
    </source>
</evidence>
<dbReference type="OrthoDB" id="5973539at2759"/>
<keyword evidence="20" id="KW-1185">Reference proteome</keyword>
<dbReference type="GO" id="GO:0006869">
    <property type="term" value="P:lipid transport"/>
    <property type="evidence" value="ECO:0007669"/>
    <property type="project" value="UniProtKB-KW"/>
</dbReference>
<feature type="domain" description="SMP-LTD" evidence="18">
    <location>
        <begin position="110"/>
        <end position="292"/>
    </location>
</feature>
<reference evidence="19 20" key="1">
    <citation type="journal article" date="2018" name="Nat. Ecol. Evol.">
        <title>Genomic signatures of mitonuclear coevolution across populations of Tigriopus californicus.</title>
        <authorList>
            <person name="Barreto F.S."/>
            <person name="Watson E.T."/>
            <person name="Lima T.G."/>
            <person name="Willett C.S."/>
            <person name="Edmands S."/>
            <person name="Li W."/>
            <person name="Burton R.S."/>
        </authorList>
    </citation>
    <scope>NUCLEOTIDE SEQUENCE [LARGE SCALE GENOMIC DNA]</scope>
    <source>
        <strain evidence="19 20">San Diego</strain>
    </source>
</reference>
<dbReference type="GO" id="GO:0031210">
    <property type="term" value="F:phosphatidylcholine binding"/>
    <property type="evidence" value="ECO:0007669"/>
    <property type="project" value="TreeGrafter"/>
</dbReference>
<dbReference type="Proteomes" id="UP000318571">
    <property type="component" value="Chromosome 10"/>
</dbReference>
<feature type="domain" description="C2" evidence="17">
    <location>
        <begin position="432"/>
        <end position="546"/>
    </location>
</feature>
<dbReference type="InterPro" id="IPR039010">
    <property type="entry name" value="Synaptotagmin_SMP"/>
</dbReference>
<dbReference type="Pfam" id="PF17047">
    <property type="entry name" value="SMP_LBD"/>
    <property type="match status" value="1"/>
</dbReference>
<evidence type="ECO:0000256" key="5">
    <source>
        <dbReference type="ARBA" id="ARBA00022475"/>
    </source>
</evidence>
<evidence type="ECO:0000313" key="20">
    <source>
        <dbReference type="Proteomes" id="UP000318571"/>
    </source>
</evidence>
<sequence>METPRNSLPLPMPIIEIIRRSEAAFASQWFNDLSPLLAKLLEWTLMFGIGYWGFGYGWILFFATVHFIKFRHAKEGLSDTICAKLSTLTSEKEVIGSSLEHFPSWVSFPDFDRVEWINDILAQLWKSIDGYATYFIVQYIEPEIRKILDSMALETVSGFKVQKIALGDVPARVGGIKVYNRNVTRDEIILDAEVIYNGDARVLFTLQGIKAEIRQINFRGTARITLKPIVNTFPFIGGFEIYFLNKPVLDYNLGGIGTFAEVPGANAIVKSVVEDQIRSRFVWPNRFRMFLPMDVITSRPNKSFLLSKPAGVLQVNLKEAKDLLKKDKGLTGSGLSDPYAVMSIGERKISFRNKYVPKTVNPEWNYIHEFIMEDSFGQKLMIDVFDFDNSTTDDFLGSIAIEIGNIVESQVYDEWMRLSQVKHGQLHLNAKWLKTEPITEDNANSFQSYVVSILIDSCKDLSKEGKNSLPSPRCKLTPSRGDPKMTQAKTKTKDPIFEESFLFFCHNASTDSILIKVVDSRGSDSLGQVRLPIDHLKNSPRGEYFDMNWDLDGGLNSSASIIISAKLFGVEVL</sequence>
<evidence type="ECO:0000256" key="2">
    <source>
        <dbReference type="ARBA" id="ARBA00004477"/>
    </source>
</evidence>
<evidence type="ECO:0000256" key="10">
    <source>
        <dbReference type="ARBA" id="ARBA00022837"/>
    </source>
</evidence>
<gene>
    <name evidence="19" type="ORF">TCAL_08192</name>
</gene>
<dbReference type="Gene3D" id="2.60.40.150">
    <property type="entry name" value="C2 domain"/>
    <property type="match status" value="2"/>
</dbReference>
<dbReference type="SMART" id="SM00239">
    <property type="entry name" value="C2"/>
    <property type="match status" value="2"/>
</dbReference>
<dbReference type="OMA" id="HIKATWM"/>
<keyword evidence="6 16" id="KW-0812">Transmembrane</keyword>
<dbReference type="FunFam" id="2.60.40.150:FF:000025">
    <property type="entry name" value="Extended synaptotagmin 2"/>
    <property type="match status" value="1"/>
</dbReference>
<dbReference type="InterPro" id="IPR051634">
    <property type="entry name" value="Extended_Synaptotagmin"/>
</dbReference>
<evidence type="ECO:0000256" key="16">
    <source>
        <dbReference type="SAM" id="Phobius"/>
    </source>
</evidence>
<accession>A0A553NBM3</accession>
<evidence type="ECO:0000256" key="1">
    <source>
        <dbReference type="ARBA" id="ARBA00004202"/>
    </source>
</evidence>
<evidence type="ECO:0000256" key="3">
    <source>
        <dbReference type="ARBA" id="ARBA00005867"/>
    </source>
</evidence>
<evidence type="ECO:0000259" key="18">
    <source>
        <dbReference type="PROSITE" id="PS51847"/>
    </source>
</evidence>
<dbReference type="CDD" id="cd21670">
    <property type="entry name" value="SMP_ESyt"/>
    <property type="match status" value="1"/>
</dbReference>
<keyword evidence="11 16" id="KW-1133">Transmembrane helix</keyword>
<organism evidence="19 20">
    <name type="scientific">Tigriopus californicus</name>
    <name type="common">Marine copepod</name>
    <dbReference type="NCBI Taxonomy" id="6832"/>
    <lineage>
        <taxon>Eukaryota</taxon>
        <taxon>Metazoa</taxon>
        <taxon>Ecdysozoa</taxon>
        <taxon>Arthropoda</taxon>
        <taxon>Crustacea</taxon>
        <taxon>Multicrustacea</taxon>
        <taxon>Hexanauplia</taxon>
        <taxon>Copepoda</taxon>
        <taxon>Harpacticoida</taxon>
        <taxon>Harpacticidae</taxon>
        <taxon>Tigriopus</taxon>
    </lineage>
</organism>
<protein>
    <recommendedName>
        <fullName evidence="21">C2 domain-containing protein</fullName>
    </recommendedName>
</protein>
<evidence type="ECO:0000256" key="9">
    <source>
        <dbReference type="ARBA" id="ARBA00022824"/>
    </source>
</evidence>
<dbReference type="AlphaFoldDB" id="A0A553NBM3"/>
<comment type="subcellular location">
    <subcellularLocation>
        <location evidence="1">Cell membrane</location>
        <topology evidence="1">Peripheral membrane protein</topology>
    </subcellularLocation>
    <subcellularLocation>
        <location evidence="2">Endoplasmic reticulum membrane</location>
        <topology evidence="2">Multi-pass membrane protein</topology>
    </subcellularLocation>
</comment>
<feature type="region of interest" description="Disordered" evidence="15">
    <location>
        <begin position="464"/>
        <end position="489"/>
    </location>
</feature>
<dbReference type="GO" id="GO:0035091">
    <property type="term" value="F:phosphatidylinositol binding"/>
    <property type="evidence" value="ECO:0007669"/>
    <property type="project" value="TreeGrafter"/>
</dbReference>
<dbReference type="SUPFAM" id="SSF49562">
    <property type="entry name" value="C2 domain (Calcium/lipid-binding domain, CaLB)"/>
    <property type="match status" value="2"/>
</dbReference>
<comment type="caution">
    <text evidence="19">The sequence shown here is derived from an EMBL/GenBank/DDBJ whole genome shotgun (WGS) entry which is preliminary data.</text>
</comment>
<keyword evidence="12" id="KW-0445">Lipid transport</keyword>
<feature type="transmembrane region" description="Helical" evidence="16">
    <location>
        <begin position="43"/>
        <end position="68"/>
    </location>
</feature>
<keyword evidence="7" id="KW-0479">Metal-binding</keyword>
<evidence type="ECO:0000256" key="13">
    <source>
        <dbReference type="ARBA" id="ARBA00023121"/>
    </source>
</evidence>
<keyword evidence="5" id="KW-1003">Cell membrane</keyword>
<keyword evidence="10" id="KW-0106">Calcium</keyword>
<keyword evidence="4" id="KW-0813">Transport</keyword>
<dbReference type="GO" id="GO:0005789">
    <property type="term" value="C:endoplasmic reticulum membrane"/>
    <property type="evidence" value="ECO:0007669"/>
    <property type="project" value="UniProtKB-SubCell"/>
</dbReference>
<dbReference type="GO" id="GO:0008429">
    <property type="term" value="F:phosphatidylethanolamine binding"/>
    <property type="evidence" value="ECO:0007669"/>
    <property type="project" value="TreeGrafter"/>
</dbReference>
<dbReference type="PANTHER" id="PTHR45761">
    <property type="entry name" value="EXTENDED SYNAPTOTAGMIN-LIKE PROTEIN 2, ISOFORM C"/>
    <property type="match status" value="1"/>
</dbReference>
<evidence type="ECO:0000256" key="11">
    <source>
        <dbReference type="ARBA" id="ARBA00022989"/>
    </source>
</evidence>